<evidence type="ECO:0000313" key="3">
    <source>
        <dbReference type="Proteomes" id="UP000270924"/>
    </source>
</evidence>
<evidence type="ECO:0000256" key="1">
    <source>
        <dbReference type="SAM" id="MobiDB-lite"/>
    </source>
</evidence>
<proteinExistence type="predicted"/>
<keyword evidence="3" id="KW-1185">Reference proteome</keyword>
<evidence type="ECO:0000313" key="2">
    <source>
        <dbReference type="EMBL" id="VDM07407.1"/>
    </source>
</evidence>
<dbReference type="EMBL" id="UYWW01000131">
    <property type="protein sequence ID" value="VDM07407.1"/>
    <property type="molecule type" value="Genomic_DNA"/>
</dbReference>
<organism evidence="2 3">
    <name type="scientific">Wuchereria bancrofti</name>
    <dbReference type="NCBI Taxonomy" id="6293"/>
    <lineage>
        <taxon>Eukaryota</taxon>
        <taxon>Metazoa</taxon>
        <taxon>Ecdysozoa</taxon>
        <taxon>Nematoda</taxon>
        <taxon>Chromadorea</taxon>
        <taxon>Rhabditida</taxon>
        <taxon>Spirurina</taxon>
        <taxon>Spiruromorpha</taxon>
        <taxon>Filarioidea</taxon>
        <taxon>Onchocercidae</taxon>
        <taxon>Wuchereria</taxon>
    </lineage>
</organism>
<feature type="region of interest" description="Disordered" evidence="1">
    <location>
        <begin position="1"/>
        <end position="26"/>
    </location>
</feature>
<gene>
    <name evidence="2" type="ORF">WBA_LOCUS793</name>
</gene>
<reference evidence="2 3" key="1">
    <citation type="submission" date="2018-11" db="EMBL/GenBank/DDBJ databases">
        <authorList>
            <consortium name="Pathogen Informatics"/>
        </authorList>
    </citation>
    <scope>NUCLEOTIDE SEQUENCE [LARGE SCALE GENOMIC DNA]</scope>
</reference>
<dbReference type="AlphaFoldDB" id="A0A3P7DS28"/>
<dbReference type="InParanoid" id="A0A3P7DS28"/>
<name>A0A3P7DS28_WUCBA</name>
<dbReference type="OMA" id="GMENTFT"/>
<protein>
    <submittedName>
        <fullName evidence="2">Uncharacterized protein</fullName>
    </submittedName>
</protein>
<sequence length="103" mass="11658">MSKIEGNSNGNVTGQDGMENTFTSVGSIDEDNNCLEKCDKMPKMNDATSQMLSNRKKLAEKKFQIFNGNKKASFIRVIHFEESVRVYIPKRAFNYIILISSNT</sequence>
<accession>A0A3P7DS28</accession>
<dbReference type="Proteomes" id="UP000270924">
    <property type="component" value="Unassembled WGS sequence"/>
</dbReference>